<protein>
    <submittedName>
        <fullName evidence="4">Ankyrin repeat domain-containing protein</fullName>
    </submittedName>
</protein>
<dbReference type="Gene3D" id="1.25.40.20">
    <property type="entry name" value="Ankyrin repeat-containing domain"/>
    <property type="match status" value="2"/>
</dbReference>
<dbReference type="EMBL" id="PYNF01000006">
    <property type="protein sequence ID" value="PSU99257.1"/>
    <property type="molecule type" value="Genomic_DNA"/>
</dbReference>
<dbReference type="InterPro" id="IPR002110">
    <property type="entry name" value="Ankyrin_rpt"/>
</dbReference>
<keyword evidence="2 3" id="KW-0040">ANK repeat</keyword>
<sequence>MDDIPLDGVDIDKAQEILDKKLLSSLIAQLCMTVFDAMKITAQDLASSGKTAMQFMMERLKSDRHWCQYADSLDCDLKARFNERLYKWTQDSPELPDLSTIASFCGQYADYHDWKVIKARLITARIWDYYFVTSGLCDVNFIKTTNIQDQTDNIINSLNDLRRKATHIHKNYGSVSQELFGLLALRHPRSEEQKQIIITLLEKVNNYLSEYDKDNEMSYFYYWMNGRYLLHCGELDEALKMYKIAFEQVLYRNNEATQKIVKESILIASRISTPDKAFINRLRNISGLFHFEILPAEFTNPKKKKTEVIESWEVDAYAQFFDSFFTKESFFPGAVYPDFSAVPYGVVLDDQQHKLDIKNPDKVISVGMEGGLVKRLPQLVYYAWNADEDSVDALIEAGAHVDKIAKTSNESALLMAVQAMQVNRYPIKNLSDRMFNAIASKPHTSATVNLITTKRKLTALGCAIQTGRLDIVKKVVELGADIDQRHDVGFETPLFTCIGLLIHHKRPITAAIHAEKTKFSDLNLRSLMANNVGLVPHDKEGLIQYLREKESNATYNSIMDKIKAIEIESILQNTSIEGFRNIAKYLIDQGADVNAKHDTALKGFTPLMLAAELDEAELCEYMLNTKHKGNIDDTCFDPQTNRRYTVREIAAAWQSKEALKVLVLY</sequence>
<dbReference type="PANTHER" id="PTHR24193:SF121">
    <property type="entry name" value="ADA2A-CONTAINING COMPLEX COMPONENT 3, ISOFORM D"/>
    <property type="match status" value="1"/>
</dbReference>
<dbReference type="SMART" id="SM00248">
    <property type="entry name" value="ANK"/>
    <property type="match status" value="4"/>
</dbReference>
<dbReference type="Pfam" id="PF12796">
    <property type="entry name" value="Ank_2"/>
    <property type="match status" value="1"/>
</dbReference>
<evidence type="ECO:0000256" key="3">
    <source>
        <dbReference type="PROSITE-ProRule" id="PRU00023"/>
    </source>
</evidence>
<organism evidence="4 5">
    <name type="scientific">Photobacterium kishitanii</name>
    <dbReference type="NCBI Taxonomy" id="318456"/>
    <lineage>
        <taxon>Bacteria</taxon>
        <taxon>Pseudomonadati</taxon>
        <taxon>Pseudomonadota</taxon>
        <taxon>Gammaproteobacteria</taxon>
        <taxon>Vibrionales</taxon>
        <taxon>Vibrionaceae</taxon>
        <taxon>Photobacterium</taxon>
    </lineage>
</organism>
<dbReference type="GO" id="GO:0045944">
    <property type="term" value="P:positive regulation of transcription by RNA polymerase II"/>
    <property type="evidence" value="ECO:0007669"/>
    <property type="project" value="TreeGrafter"/>
</dbReference>
<dbReference type="Proteomes" id="UP000241426">
    <property type="component" value="Unassembled WGS sequence"/>
</dbReference>
<dbReference type="PANTHER" id="PTHR24193">
    <property type="entry name" value="ANKYRIN REPEAT PROTEIN"/>
    <property type="match status" value="1"/>
</dbReference>
<dbReference type="PROSITE" id="PS50088">
    <property type="entry name" value="ANK_REPEAT"/>
    <property type="match status" value="1"/>
</dbReference>
<comment type="caution">
    <text evidence="4">The sequence shown here is derived from an EMBL/GenBank/DDBJ whole genome shotgun (WGS) entry which is preliminary data.</text>
</comment>
<evidence type="ECO:0000256" key="1">
    <source>
        <dbReference type="ARBA" id="ARBA00022737"/>
    </source>
</evidence>
<dbReference type="AlphaFoldDB" id="A0A2T3KJ06"/>
<keyword evidence="1" id="KW-0677">Repeat</keyword>
<accession>A0A2T3KJ06</accession>
<gene>
    <name evidence="4" type="ORF">C9J27_09855</name>
</gene>
<reference evidence="4 5" key="1">
    <citation type="submission" date="2018-01" db="EMBL/GenBank/DDBJ databases">
        <title>Whole genome sequencing of Histamine producing bacteria.</title>
        <authorList>
            <person name="Butler K."/>
        </authorList>
    </citation>
    <scope>NUCLEOTIDE SEQUENCE [LARGE SCALE GENOMIC DNA]</scope>
    <source>
        <strain evidence="4 5">FS-7.2</strain>
    </source>
</reference>
<dbReference type="SUPFAM" id="SSF48403">
    <property type="entry name" value="Ankyrin repeat"/>
    <property type="match status" value="1"/>
</dbReference>
<dbReference type="GO" id="GO:0000976">
    <property type="term" value="F:transcription cis-regulatory region binding"/>
    <property type="evidence" value="ECO:0007669"/>
    <property type="project" value="TreeGrafter"/>
</dbReference>
<dbReference type="InterPro" id="IPR050663">
    <property type="entry name" value="Ankyrin-SOCS_Box"/>
</dbReference>
<evidence type="ECO:0000313" key="5">
    <source>
        <dbReference type="Proteomes" id="UP000241426"/>
    </source>
</evidence>
<name>A0A2T3KJ06_9GAMM</name>
<proteinExistence type="predicted"/>
<dbReference type="InterPro" id="IPR036770">
    <property type="entry name" value="Ankyrin_rpt-contain_sf"/>
</dbReference>
<evidence type="ECO:0000313" key="4">
    <source>
        <dbReference type="EMBL" id="PSU99257.1"/>
    </source>
</evidence>
<feature type="repeat" description="ANK" evidence="3">
    <location>
        <begin position="455"/>
        <end position="487"/>
    </location>
</feature>
<evidence type="ECO:0000256" key="2">
    <source>
        <dbReference type="ARBA" id="ARBA00023043"/>
    </source>
</evidence>